<feature type="coiled-coil region" evidence="1">
    <location>
        <begin position="495"/>
        <end position="545"/>
    </location>
</feature>
<evidence type="ECO:0000256" key="1">
    <source>
        <dbReference type="SAM" id="Coils"/>
    </source>
</evidence>
<feature type="coiled-coil region" evidence="1">
    <location>
        <begin position="298"/>
        <end position="332"/>
    </location>
</feature>
<keyword evidence="1" id="KW-0175">Coiled coil</keyword>
<evidence type="ECO:0000313" key="2">
    <source>
        <dbReference type="EMBL" id="CDW79915.1"/>
    </source>
</evidence>
<dbReference type="InParanoid" id="A0A078ACD3"/>
<protein>
    <submittedName>
        <fullName evidence="2">Uncharacterized protein</fullName>
    </submittedName>
</protein>
<proteinExistence type="predicted"/>
<keyword evidence="3" id="KW-1185">Reference proteome</keyword>
<dbReference type="FunCoup" id="A0A078ACD3">
    <property type="interactions" value="29"/>
</dbReference>
<gene>
    <name evidence="2" type="primary">Contig4323.g4625</name>
    <name evidence="2" type="ORF">STYLEM_8907</name>
</gene>
<feature type="coiled-coil region" evidence="1">
    <location>
        <begin position="356"/>
        <end position="383"/>
    </location>
</feature>
<reference evidence="2 3" key="1">
    <citation type="submission" date="2014-06" db="EMBL/GenBank/DDBJ databases">
        <authorList>
            <person name="Swart Estienne"/>
        </authorList>
    </citation>
    <scope>NUCLEOTIDE SEQUENCE [LARGE SCALE GENOMIC DNA]</scope>
    <source>
        <strain evidence="2 3">130c</strain>
    </source>
</reference>
<dbReference type="AlphaFoldDB" id="A0A078ACD3"/>
<dbReference type="EMBL" id="CCKQ01008458">
    <property type="protein sequence ID" value="CDW79915.1"/>
    <property type="molecule type" value="Genomic_DNA"/>
</dbReference>
<accession>A0A078ACD3</accession>
<dbReference type="OrthoDB" id="303940at2759"/>
<dbReference type="Proteomes" id="UP000039865">
    <property type="component" value="Unassembled WGS sequence"/>
</dbReference>
<evidence type="ECO:0000313" key="3">
    <source>
        <dbReference type="Proteomes" id="UP000039865"/>
    </source>
</evidence>
<name>A0A078ACD3_STYLE</name>
<organism evidence="2 3">
    <name type="scientific">Stylonychia lemnae</name>
    <name type="common">Ciliate</name>
    <dbReference type="NCBI Taxonomy" id="5949"/>
    <lineage>
        <taxon>Eukaryota</taxon>
        <taxon>Sar</taxon>
        <taxon>Alveolata</taxon>
        <taxon>Ciliophora</taxon>
        <taxon>Intramacronucleata</taxon>
        <taxon>Spirotrichea</taxon>
        <taxon>Stichotrichia</taxon>
        <taxon>Sporadotrichida</taxon>
        <taxon>Oxytrichidae</taxon>
        <taxon>Stylonychinae</taxon>
        <taxon>Stylonychia</taxon>
    </lineage>
</organism>
<sequence>MVDDPDKQPVIIKNDIREIRTIKQLYKVDLDFESPRMKKAMFNLGVSQEECIKKEREDFVKRGLDEDVINLRFKHHQYSLIDTLNRILEERRRISNLHLHPQIKKQFINFPLLINVEMEIQREEIRLGNNTSSPNGLKKKATFISPQTQIKPTKMSVDEKAINSLQIPNLKEKLGGITSMNNSIINASTQFGSMPQSTLNKTSPGFFMTGMPMEDSFEFEVVRQQKGQKRTQQSVLLKVKDEYERVEKLKQLGDKLTKAEKQFKDLTKQKHITHSLNTSKKRDEKIQLIKKEMEFKAKQFTERENGRLMKEQAELEKRLKELEDRKYHEQRQRELQYKQKRDQLMKMSIDQEFEEKQELVVRLMSLETRINRGEEKFRQTIEEKVTRLHEKNEDMMGRRLKVREKNTNEWDNLIQSFTEKELKNFKRFQSLQRDINKVMNAQKNKRKEIFDNQTSRKADEEYNRQRKLDHMLQKLNRSEKAVKEFLSDQKHNLMLKQEERKLKEEDMKKIRLRMKRLEFKKKMEIIEKEKSVEQIIEQVKEREKEIIQKRYENCVKLNFEKEQLKRTMHIWAHSGFTPDKSPEKNVTLNINNSIVDFKQTLFSTSNLKKKKNKNDDTNP</sequence>